<dbReference type="Gene3D" id="3.60.20.10">
    <property type="entry name" value="Glutamine Phosphoribosylpyrophosphate, subunit 1, domain 1"/>
    <property type="match status" value="1"/>
</dbReference>
<dbReference type="AlphaFoldDB" id="A0A7X0U808"/>
<keyword evidence="2" id="KW-0732">Signal</keyword>
<evidence type="ECO:0000256" key="3">
    <source>
        <dbReference type="ARBA" id="ARBA00022801"/>
    </source>
</evidence>
<gene>
    <name evidence="6" type="ORF">HNP48_001157</name>
</gene>
<dbReference type="SUPFAM" id="SSF56235">
    <property type="entry name" value="N-terminal nucleophile aminohydrolases (Ntn hydrolases)"/>
    <property type="match status" value="1"/>
</dbReference>
<dbReference type="GO" id="GO:0016811">
    <property type="term" value="F:hydrolase activity, acting on carbon-nitrogen (but not peptide) bonds, in linear amides"/>
    <property type="evidence" value="ECO:0007669"/>
    <property type="project" value="InterPro"/>
</dbReference>
<dbReference type="Gene3D" id="1.10.1400.10">
    <property type="match status" value="1"/>
</dbReference>
<dbReference type="InterPro" id="IPR023343">
    <property type="entry name" value="Penicillin_amidase_dom1"/>
</dbReference>
<dbReference type="InterPro" id="IPR029055">
    <property type="entry name" value="Ntn_hydrolases_N"/>
</dbReference>
<evidence type="ECO:0000256" key="5">
    <source>
        <dbReference type="SAM" id="MobiDB-lite"/>
    </source>
</evidence>
<dbReference type="InterPro" id="IPR043146">
    <property type="entry name" value="Penicillin_amidase_N_B-knob"/>
</dbReference>
<proteinExistence type="inferred from homology"/>
<accession>A0A7X0U808</accession>
<reference evidence="6 7" key="1">
    <citation type="submission" date="2020-08" db="EMBL/GenBank/DDBJ databases">
        <title>Functional genomics of gut bacteria from endangered species of beetles.</title>
        <authorList>
            <person name="Carlos-Shanley C."/>
        </authorList>
    </citation>
    <scope>NUCLEOTIDE SEQUENCE [LARGE SCALE GENOMIC DNA]</scope>
    <source>
        <strain evidence="6 7">S00198</strain>
    </source>
</reference>
<dbReference type="Pfam" id="PF01804">
    <property type="entry name" value="Penicil_amidase"/>
    <property type="match status" value="1"/>
</dbReference>
<dbReference type="Gene3D" id="1.10.439.10">
    <property type="entry name" value="Penicillin Amidohydrolase, domain 1"/>
    <property type="match status" value="1"/>
</dbReference>
<evidence type="ECO:0000256" key="4">
    <source>
        <dbReference type="ARBA" id="ARBA00023145"/>
    </source>
</evidence>
<organism evidence="6 7">
    <name type="scientific">Acidovorax soli</name>
    <dbReference type="NCBI Taxonomy" id="592050"/>
    <lineage>
        <taxon>Bacteria</taxon>
        <taxon>Pseudomonadati</taxon>
        <taxon>Pseudomonadota</taxon>
        <taxon>Betaproteobacteria</taxon>
        <taxon>Burkholderiales</taxon>
        <taxon>Comamonadaceae</taxon>
        <taxon>Acidovorax</taxon>
    </lineage>
</organism>
<dbReference type="PANTHER" id="PTHR34218">
    <property type="entry name" value="PEPTIDASE S45 PENICILLIN AMIDASE"/>
    <property type="match status" value="1"/>
</dbReference>
<dbReference type="Proteomes" id="UP000575083">
    <property type="component" value="Unassembled WGS sequence"/>
</dbReference>
<dbReference type="PANTHER" id="PTHR34218:SF3">
    <property type="entry name" value="ACYL-HOMOSERINE LACTONE ACYLASE PVDQ"/>
    <property type="match status" value="1"/>
</dbReference>
<keyword evidence="7" id="KW-1185">Reference proteome</keyword>
<keyword evidence="3 6" id="KW-0378">Hydrolase</keyword>
<comment type="similarity">
    <text evidence="1">Belongs to the peptidase S45 family.</text>
</comment>
<dbReference type="InterPro" id="IPR043147">
    <property type="entry name" value="Penicillin_amidase_A-knob"/>
</dbReference>
<protein>
    <submittedName>
        <fullName evidence="6">Acyl-homoserine-lactone acylase</fullName>
        <ecNumber evidence="6">3.5.1.97</ecNumber>
    </submittedName>
</protein>
<dbReference type="GO" id="GO:0017000">
    <property type="term" value="P:antibiotic biosynthetic process"/>
    <property type="evidence" value="ECO:0007669"/>
    <property type="project" value="InterPro"/>
</dbReference>
<comment type="caution">
    <text evidence="6">The sequence shown here is derived from an EMBL/GenBank/DDBJ whole genome shotgun (WGS) entry which is preliminary data.</text>
</comment>
<sequence length="808" mass="86632">MNLQNLHSRPSAQAGTPGRRRVWWLGLGIGTAAALAACGGGGGTEGGSAGGGYKAEIRRTAHGIPHIEAEDEKGIGYGVGYAYAQDNFCLLAEHFVTVRGERSRYFGAGDAPEAGQGTLASNLTSDLFYRYHNDEAQLRAAWSAYSAPVKSLFKGFAAGYNRYLRETGAAGLPADCKGQAWVRAVDDTDLVRLMRDYGAMNGIADMAPFLAQAAPPGRGSQAAQASRHAPSLQSLLRKPVTGSNAMALGSDATDNGRGLLLGNPHLPWNGVMRMYQLHLRIPGRMDVMGASLPGLPMVGIGFTRDFAWTHTTNTAARIAFHQLQLDPADPTRYVVDGRSKPMERKALRVEVLQPDGRIAVHEHTYYATDFGTVIAHPQLPWDSRHAYAVRDANTDNHRLADQWLAMNQAGSLAEMKEAVLRIVGNPWNNTLAVDAAGRALFMSATPTPNVSAQLLQDCRPASTDEALAELPAALLRGDTARCQWASDPAAPQPGIFAGRSLPVLERRDYVHNANDSAWLTNPAAPLTGFSPLLSVADAPQGLRTRQGLAWLQAALQPRNGLPTRRVSQDQVQAMVLDNRSYLAELVLDDMLSLCPGGSRMGAPSAELRQACSALAAWDRTAGLDAGIGYGYLEDFALSFLGLAPDVWRVAFDPADPVNTPRGLRVEQPAVAEQVRAAMEAAVRNVAARGWAPGQRWGDIQGVTRGGRRIPVPGGVEELGIYNVVGSLDTTGNGQREALLGTSYLQAVGFTAEGPRARAILAYSQSSNPASAWSADQTERFARREWVDLPFTRAQIDAQPGVSRSVIAE</sequence>
<dbReference type="RefSeq" id="WP_184855927.1">
    <property type="nucleotide sequence ID" value="NZ_JACHLK010000002.1"/>
</dbReference>
<evidence type="ECO:0000256" key="2">
    <source>
        <dbReference type="ARBA" id="ARBA00022729"/>
    </source>
</evidence>
<dbReference type="EMBL" id="JACHLK010000002">
    <property type="protein sequence ID" value="MBB6558493.1"/>
    <property type="molecule type" value="Genomic_DNA"/>
</dbReference>
<feature type="region of interest" description="Disordered" evidence="5">
    <location>
        <begin position="215"/>
        <end position="234"/>
    </location>
</feature>
<evidence type="ECO:0000256" key="1">
    <source>
        <dbReference type="ARBA" id="ARBA00006586"/>
    </source>
</evidence>
<evidence type="ECO:0000313" key="7">
    <source>
        <dbReference type="Proteomes" id="UP000575083"/>
    </source>
</evidence>
<dbReference type="EC" id="3.5.1.97" evidence="6"/>
<keyword evidence="4" id="KW-0865">Zymogen</keyword>
<name>A0A7X0U808_9BURK</name>
<dbReference type="InterPro" id="IPR002692">
    <property type="entry name" value="S45"/>
</dbReference>
<evidence type="ECO:0000313" key="6">
    <source>
        <dbReference type="EMBL" id="MBB6558493.1"/>
    </source>
</evidence>
<dbReference type="Gene3D" id="2.30.120.10">
    <property type="match status" value="1"/>
</dbReference>